<evidence type="ECO:0000313" key="2">
    <source>
        <dbReference type="EMBL" id="KFJ43579.1"/>
    </source>
</evidence>
<dbReference type="RefSeq" id="WP_004288223.1">
    <property type="nucleotide sequence ID" value="NZ_JACTRT010000005.1"/>
</dbReference>
<dbReference type="Proteomes" id="UP000029117">
    <property type="component" value="Unassembled WGS sequence"/>
</dbReference>
<evidence type="ECO:0000256" key="1">
    <source>
        <dbReference type="SAM" id="Phobius"/>
    </source>
</evidence>
<sequence>MSLELIIGLLASAILAYVIPKISPYIDKLISLISSFFLNHVPNIIRNYFRARRLKKHNHIRKIRYNQDAVIFQIIKAHSYFILLWLLISFYALLMIIGPYMQFIEDYPVLSSVCFLPIYIFEVFWLLETKKAQKLVKNRGYLRGV</sequence>
<accession>A0AAW3DC12</accession>
<proteinExistence type="predicted"/>
<feature type="transmembrane region" description="Helical" evidence="1">
    <location>
        <begin position="109"/>
        <end position="127"/>
    </location>
</feature>
<dbReference type="EMBL" id="JOUE01000003">
    <property type="protein sequence ID" value="KFJ43579.1"/>
    <property type="molecule type" value="Genomic_DNA"/>
</dbReference>
<feature type="transmembrane region" description="Helical" evidence="1">
    <location>
        <begin position="70"/>
        <end position="97"/>
    </location>
</feature>
<keyword evidence="1" id="KW-0812">Transmembrane</keyword>
<evidence type="ECO:0000313" key="3">
    <source>
        <dbReference type="Proteomes" id="UP000029117"/>
    </source>
</evidence>
<organism evidence="2 3">
    <name type="scientific">Francisella philomiragia</name>
    <dbReference type="NCBI Taxonomy" id="28110"/>
    <lineage>
        <taxon>Bacteria</taxon>
        <taxon>Pseudomonadati</taxon>
        <taxon>Pseudomonadota</taxon>
        <taxon>Gammaproteobacteria</taxon>
        <taxon>Thiotrichales</taxon>
        <taxon>Francisellaceae</taxon>
        <taxon>Francisella</taxon>
    </lineage>
</organism>
<protein>
    <submittedName>
        <fullName evidence="2">Membrane protein</fullName>
    </submittedName>
</protein>
<gene>
    <name evidence="2" type="ORF">DR78_1390</name>
</gene>
<reference evidence="2 3" key="1">
    <citation type="submission" date="2014-04" db="EMBL/GenBank/DDBJ databases">
        <authorList>
            <person name="Bishop-Lilly K.A."/>
            <person name="Broomall S.M."/>
            <person name="Chain P.S."/>
            <person name="Chertkov O."/>
            <person name="Coyne S.R."/>
            <person name="Daligault H.E."/>
            <person name="Davenport K.W."/>
            <person name="Erkkila T."/>
            <person name="Frey K.G."/>
            <person name="Gibbons H.S."/>
            <person name="Gu W."/>
            <person name="Jaissle J."/>
            <person name="Johnson S.L."/>
            <person name="Koroleva G.I."/>
            <person name="Ladner J.T."/>
            <person name="Lo C.-C."/>
            <person name="Minogue T.D."/>
            <person name="Munk C."/>
            <person name="Palacios G.F."/>
            <person name="Redden C.L."/>
            <person name="Rosenzweig C.N."/>
            <person name="Scholz M.B."/>
            <person name="Teshima H."/>
            <person name="Xu Y."/>
        </authorList>
    </citation>
    <scope>NUCLEOTIDE SEQUENCE [LARGE SCALE GENOMIC DNA]</scope>
    <source>
        <strain evidence="2 3">FAJ</strain>
    </source>
</reference>
<feature type="transmembrane region" description="Helical" evidence="1">
    <location>
        <begin position="30"/>
        <end position="49"/>
    </location>
</feature>
<keyword evidence="1" id="KW-0472">Membrane</keyword>
<keyword evidence="1" id="KW-1133">Transmembrane helix</keyword>
<comment type="caution">
    <text evidence="2">The sequence shown here is derived from an EMBL/GenBank/DDBJ whole genome shotgun (WGS) entry which is preliminary data.</text>
</comment>
<dbReference type="AlphaFoldDB" id="A0AAW3DC12"/>
<name>A0AAW3DC12_9GAMM</name>